<evidence type="ECO:0008006" key="4">
    <source>
        <dbReference type="Google" id="ProtNLM"/>
    </source>
</evidence>
<evidence type="ECO:0000313" key="2">
    <source>
        <dbReference type="EMBL" id="AMG00273.1"/>
    </source>
</evidence>
<protein>
    <recommendedName>
        <fullName evidence="4">Lipoprotein</fullName>
    </recommendedName>
</protein>
<feature type="signal peptide" evidence="1">
    <location>
        <begin position="1"/>
        <end position="20"/>
    </location>
</feature>
<evidence type="ECO:0000256" key="1">
    <source>
        <dbReference type="SAM" id="SignalP"/>
    </source>
</evidence>
<accession>A0ABM6SH63</accession>
<dbReference type="RefSeq" id="WP_061066210.1">
    <property type="nucleotide sequence ID" value="NZ_CP014039.2"/>
</dbReference>
<evidence type="ECO:0000313" key="3">
    <source>
        <dbReference type="Proteomes" id="UP000067422"/>
    </source>
</evidence>
<keyword evidence="3" id="KW-1185">Reference proteome</keyword>
<sequence>MNKLIVIALLVSMTSGCSLIAPMRKASEYQTYDICYTLGRYTNLELELQWKGGEEAAMEELGRRNLTRGEQMQCRSAMRDGSQDRALSGY</sequence>
<gene>
    <name evidence="2" type="ORF">AL538_21520</name>
</gene>
<dbReference type="EMBL" id="CP014039">
    <property type="protein sequence ID" value="AMG00273.1"/>
    <property type="molecule type" value="Genomic_DNA"/>
</dbReference>
<name>A0ABM6SH63_VIBHA</name>
<feature type="chain" id="PRO_5045116821" description="Lipoprotein" evidence="1">
    <location>
        <begin position="21"/>
        <end position="90"/>
    </location>
</feature>
<reference evidence="2" key="1">
    <citation type="submission" date="2018-01" db="EMBL/GenBank/DDBJ databases">
        <title>FDA dAtabase for Regulatory Grade micrObial Sequences (FDA-ARGOS): Supporting development and validation of Infectious Disease Dx tests.</title>
        <authorList>
            <person name="Hoffmann M."/>
            <person name="Allard M."/>
            <person name="Evans P."/>
            <person name="Brown E."/>
            <person name="Tallon L."/>
            <person name="Sadzewicz L."/>
            <person name="Sengamalay N."/>
            <person name="Ott S."/>
            <person name="Godinez A."/>
            <person name="Nagaraj S."/>
            <person name="Vyas G."/>
            <person name="Aluvathingal J."/>
            <person name="Nadendla S."/>
            <person name="Geyer C."/>
            <person name="Sichtig H."/>
        </authorList>
    </citation>
    <scope>NUCLEOTIDE SEQUENCE</scope>
    <source>
        <strain evidence="2">FDAARGOS_107</strain>
    </source>
</reference>
<dbReference type="Proteomes" id="UP000067422">
    <property type="component" value="Chromosome 2"/>
</dbReference>
<keyword evidence="1" id="KW-0732">Signal</keyword>
<organism evidence="2 3">
    <name type="scientific">Vibrio harveyi</name>
    <name type="common">Beneckea harveyi</name>
    <dbReference type="NCBI Taxonomy" id="669"/>
    <lineage>
        <taxon>Bacteria</taxon>
        <taxon>Pseudomonadati</taxon>
        <taxon>Pseudomonadota</taxon>
        <taxon>Gammaproteobacteria</taxon>
        <taxon>Vibrionales</taxon>
        <taxon>Vibrionaceae</taxon>
        <taxon>Vibrio</taxon>
    </lineage>
</organism>
<proteinExistence type="predicted"/>
<dbReference type="PROSITE" id="PS51257">
    <property type="entry name" value="PROKAR_LIPOPROTEIN"/>
    <property type="match status" value="1"/>
</dbReference>